<dbReference type="Proteomes" id="UP000182248">
    <property type="component" value="Unassembled WGS sequence"/>
</dbReference>
<dbReference type="STRING" id="1150368.SAMN02927921_01552"/>
<keyword evidence="2" id="KW-0255">Endonuclease</keyword>
<proteinExistence type="predicted"/>
<dbReference type="EMBL" id="FPJE01000007">
    <property type="protein sequence ID" value="SFW41507.1"/>
    <property type="molecule type" value="Genomic_DNA"/>
</dbReference>
<evidence type="ECO:0000313" key="3">
    <source>
        <dbReference type="Proteomes" id="UP000182248"/>
    </source>
</evidence>
<keyword evidence="3" id="KW-1185">Reference proteome</keyword>
<dbReference type="InterPro" id="IPR036691">
    <property type="entry name" value="Endo/exonu/phosph_ase_sf"/>
</dbReference>
<evidence type="ECO:0000313" key="2">
    <source>
        <dbReference type="EMBL" id="SFW41507.1"/>
    </source>
</evidence>
<dbReference type="GO" id="GO:0000175">
    <property type="term" value="F:3'-5'-RNA exonuclease activity"/>
    <property type="evidence" value="ECO:0007669"/>
    <property type="project" value="TreeGrafter"/>
</dbReference>
<name>A0A1K1P202_9FLAO</name>
<dbReference type="PANTHER" id="PTHR12121">
    <property type="entry name" value="CARBON CATABOLITE REPRESSOR PROTEIN 4"/>
    <property type="match status" value="1"/>
</dbReference>
<sequence length="288" mass="32839">MGINSNVMKKLLSILFLFILGLPVSGQQSPGVIRIASYNLRMDTPTDGINSWKYRKENVKSLIRYHDFDIMGTQEGFSHQLHDLLELKNYTYFGAGRDDGKEAGEHSAIFYKKARFKKLDSGNFWLSETPENPGKGWDATCCNRICSWVKLKDKNNNTVFYVFNVHFDHRGIIARKESGKLMVEKIKSIAGDMPVICTGDFNSTPDTEQIQRMRSLLQDTFSATVTPPYGPIGTANAFRFDAPLKKRIDYVFVSKDFNVSKYAVLTDYKEQRYPSDHLPVVAYITLSR</sequence>
<dbReference type="Gene3D" id="3.60.10.10">
    <property type="entry name" value="Endonuclease/exonuclease/phosphatase"/>
    <property type="match status" value="1"/>
</dbReference>
<evidence type="ECO:0000259" key="1">
    <source>
        <dbReference type="Pfam" id="PF03372"/>
    </source>
</evidence>
<reference evidence="2 3" key="1">
    <citation type="submission" date="2016-11" db="EMBL/GenBank/DDBJ databases">
        <authorList>
            <person name="Jaros S."/>
            <person name="Januszkiewicz K."/>
            <person name="Wedrychowicz H."/>
        </authorList>
    </citation>
    <scope>NUCLEOTIDE SEQUENCE [LARGE SCALE GENOMIC DNA]</scope>
    <source>
        <strain evidence="2 3">CGMCC 1.12145</strain>
    </source>
</reference>
<dbReference type="InterPro" id="IPR005135">
    <property type="entry name" value="Endo/exonuclease/phosphatase"/>
</dbReference>
<gene>
    <name evidence="2" type="ORF">SAMN02927921_01552</name>
</gene>
<dbReference type="AlphaFoldDB" id="A0A1K1P202"/>
<dbReference type="GO" id="GO:0004519">
    <property type="term" value="F:endonuclease activity"/>
    <property type="evidence" value="ECO:0007669"/>
    <property type="project" value="UniProtKB-KW"/>
</dbReference>
<organism evidence="2 3">
    <name type="scientific">Sinomicrobium oceani</name>
    <dbReference type="NCBI Taxonomy" id="1150368"/>
    <lineage>
        <taxon>Bacteria</taxon>
        <taxon>Pseudomonadati</taxon>
        <taxon>Bacteroidota</taxon>
        <taxon>Flavobacteriia</taxon>
        <taxon>Flavobacteriales</taxon>
        <taxon>Flavobacteriaceae</taxon>
        <taxon>Sinomicrobium</taxon>
    </lineage>
</organism>
<dbReference type="CDD" id="cd09083">
    <property type="entry name" value="EEP-1"/>
    <property type="match status" value="1"/>
</dbReference>
<dbReference type="InterPro" id="IPR050410">
    <property type="entry name" value="CCR4/nocturin_mRNA_transcr"/>
</dbReference>
<protein>
    <submittedName>
        <fullName evidence="2">Metal-dependent hydrolase, endonuclease/exonuclease/phosphatase family</fullName>
    </submittedName>
</protein>
<feature type="domain" description="Endonuclease/exonuclease/phosphatase" evidence="1">
    <location>
        <begin position="36"/>
        <end position="277"/>
    </location>
</feature>
<dbReference type="SUPFAM" id="SSF56219">
    <property type="entry name" value="DNase I-like"/>
    <property type="match status" value="1"/>
</dbReference>
<keyword evidence="2" id="KW-0540">Nuclease</keyword>
<dbReference type="Pfam" id="PF03372">
    <property type="entry name" value="Exo_endo_phos"/>
    <property type="match status" value="1"/>
</dbReference>
<keyword evidence="2" id="KW-0269">Exonuclease</keyword>
<accession>A0A1K1P202</accession>
<keyword evidence="2" id="KW-0378">Hydrolase</keyword>
<dbReference type="PANTHER" id="PTHR12121:SF36">
    <property type="entry name" value="ENDONUCLEASE_EXONUCLEASE_PHOSPHATASE DOMAIN-CONTAINING PROTEIN"/>
    <property type="match status" value="1"/>
</dbReference>